<name>A0A8C5AYA4_GADMO</name>
<reference evidence="7" key="1">
    <citation type="submission" date="2025-08" db="UniProtKB">
        <authorList>
            <consortium name="Ensembl"/>
        </authorList>
    </citation>
    <scope>IDENTIFICATION</scope>
</reference>
<reference evidence="7" key="2">
    <citation type="submission" date="2025-09" db="UniProtKB">
        <authorList>
            <consortium name="Ensembl"/>
        </authorList>
    </citation>
    <scope>IDENTIFICATION</scope>
</reference>
<feature type="compositionally biased region" description="Acidic residues" evidence="5">
    <location>
        <begin position="17"/>
        <end position="33"/>
    </location>
</feature>
<dbReference type="GO" id="GO:0016477">
    <property type="term" value="P:cell migration"/>
    <property type="evidence" value="ECO:0007669"/>
    <property type="project" value="TreeGrafter"/>
</dbReference>
<evidence type="ECO:0000256" key="4">
    <source>
        <dbReference type="PROSITE-ProRule" id="PRU00192"/>
    </source>
</evidence>
<feature type="region of interest" description="Disordered" evidence="5">
    <location>
        <begin position="1"/>
        <end position="42"/>
    </location>
</feature>
<proteinExistence type="predicted"/>
<sequence length="206" mass="23107">MWKSAAGHNVSAKASAEPDDWETDPDFENDVSEQEQRWGAKTIEGSGHSEHISVAKLREAVSMEHQRGREKEQAAAPQASYGYGGRFGVEKDRMDKVGRLMTASLLRKHQSQKDYSKGFGGRYGVQTDRTLNLLWRLPDSDKGHEDLTCGQTARALYSYEGDAEDEIAFEEDDIITHIEMVDEGWWRGQRGGRSGLFPAAYVQLVP</sequence>
<evidence type="ECO:0000259" key="6">
    <source>
        <dbReference type="PROSITE" id="PS50002"/>
    </source>
</evidence>
<keyword evidence="3" id="KW-0677">Repeat</keyword>
<keyword evidence="8" id="KW-1185">Reference proteome</keyword>
<dbReference type="GO" id="GO:0030833">
    <property type="term" value="P:regulation of actin filament polymerization"/>
    <property type="evidence" value="ECO:0007669"/>
    <property type="project" value="TreeGrafter"/>
</dbReference>
<dbReference type="GO" id="GO:0030427">
    <property type="term" value="C:site of polarized growth"/>
    <property type="evidence" value="ECO:0007669"/>
    <property type="project" value="TreeGrafter"/>
</dbReference>
<dbReference type="InterPro" id="IPR001452">
    <property type="entry name" value="SH3_domain"/>
</dbReference>
<dbReference type="GO" id="GO:0051015">
    <property type="term" value="F:actin filament binding"/>
    <property type="evidence" value="ECO:0007669"/>
    <property type="project" value="TreeGrafter"/>
</dbReference>
<keyword evidence="1 4" id="KW-0728">SH3 domain</keyword>
<dbReference type="PANTHER" id="PTHR10829:SF5">
    <property type="entry name" value="HEMATOPOIETIC LINEAGE CELL-SPECIFIC PROTEIN"/>
    <property type="match status" value="1"/>
</dbReference>
<evidence type="ECO:0000256" key="3">
    <source>
        <dbReference type="ARBA" id="ARBA00022737"/>
    </source>
</evidence>
<dbReference type="Pfam" id="PF02218">
    <property type="entry name" value="HS1_rep"/>
    <property type="match status" value="1"/>
</dbReference>
<dbReference type="PANTHER" id="PTHR10829">
    <property type="entry name" value="CORTACTIN AND DREBRIN"/>
    <property type="match status" value="1"/>
</dbReference>
<evidence type="ECO:0000256" key="5">
    <source>
        <dbReference type="SAM" id="MobiDB-lite"/>
    </source>
</evidence>
<dbReference type="GO" id="GO:0030864">
    <property type="term" value="C:cortical actin cytoskeleton"/>
    <property type="evidence" value="ECO:0007669"/>
    <property type="project" value="TreeGrafter"/>
</dbReference>
<dbReference type="Pfam" id="PF14604">
    <property type="entry name" value="SH3_9"/>
    <property type="match status" value="1"/>
</dbReference>
<dbReference type="InterPro" id="IPR003134">
    <property type="entry name" value="Hs1_Cortactin"/>
</dbReference>
<evidence type="ECO:0000256" key="1">
    <source>
        <dbReference type="ARBA" id="ARBA00022443"/>
    </source>
</evidence>
<keyword evidence="2" id="KW-0597">Phosphoprotein</keyword>
<dbReference type="Ensembl" id="ENSGMOT00000032636.1">
    <property type="protein sequence ID" value="ENSGMOP00000038085.1"/>
    <property type="gene ID" value="ENSGMOG00000003402.2"/>
</dbReference>
<dbReference type="GO" id="GO:0005884">
    <property type="term" value="C:actin filament"/>
    <property type="evidence" value="ECO:0007669"/>
    <property type="project" value="TreeGrafter"/>
</dbReference>
<dbReference type="AlphaFoldDB" id="A0A8C5AYA4"/>
<organism evidence="7 8">
    <name type="scientific">Gadus morhua</name>
    <name type="common">Atlantic cod</name>
    <dbReference type="NCBI Taxonomy" id="8049"/>
    <lineage>
        <taxon>Eukaryota</taxon>
        <taxon>Metazoa</taxon>
        <taxon>Chordata</taxon>
        <taxon>Craniata</taxon>
        <taxon>Vertebrata</taxon>
        <taxon>Euteleostomi</taxon>
        <taxon>Actinopterygii</taxon>
        <taxon>Neopterygii</taxon>
        <taxon>Teleostei</taxon>
        <taxon>Neoteleostei</taxon>
        <taxon>Acanthomorphata</taxon>
        <taxon>Zeiogadaria</taxon>
        <taxon>Gadariae</taxon>
        <taxon>Gadiformes</taxon>
        <taxon>Gadoidei</taxon>
        <taxon>Gadidae</taxon>
        <taxon>Gadus</taxon>
    </lineage>
</organism>
<accession>A0A8C5AYA4</accession>
<dbReference type="InterPro" id="IPR036028">
    <property type="entry name" value="SH3-like_dom_sf"/>
</dbReference>
<protein>
    <submittedName>
        <fullName evidence="7">Hematopoietic cell-specific Lyn substrate 1</fullName>
    </submittedName>
</protein>
<feature type="domain" description="SH3" evidence="6">
    <location>
        <begin position="148"/>
        <end position="206"/>
    </location>
</feature>
<dbReference type="PRINTS" id="PR00452">
    <property type="entry name" value="SH3DOMAIN"/>
</dbReference>
<dbReference type="SMART" id="SM00326">
    <property type="entry name" value="SH3"/>
    <property type="match status" value="1"/>
</dbReference>
<dbReference type="Gene3D" id="2.30.30.40">
    <property type="entry name" value="SH3 Domains"/>
    <property type="match status" value="1"/>
</dbReference>
<dbReference type="GeneTree" id="ENSGT00940000158997"/>
<dbReference type="PROSITE" id="PS51090">
    <property type="entry name" value="CORTACTIN"/>
    <property type="match status" value="1"/>
</dbReference>
<evidence type="ECO:0000313" key="7">
    <source>
        <dbReference type="Ensembl" id="ENSGMOP00000038085.1"/>
    </source>
</evidence>
<dbReference type="PRINTS" id="PR00499">
    <property type="entry name" value="P67PHOX"/>
</dbReference>
<evidence type="ECO:0000313" key="8">
    <source>
        <dbReference type="Proteomes" id="UP000694546"/>
    </source>
</evidence>
<dbReference type="PROSITE" id="PS50002">
    <property type="entry name" value="SH3"/>
    <property type="match status" value="1"/>
</dbReference>
<dbReference type="Proteomes" id="UP000694546">
    <property type="component" value="Chromosome 19"/>
</dbReference>
<dbReference type="SUPFAM" id="SSF50044">
    <property type="entry name" value="SH3-domain"/>
    <property type="match status" value="1"/>
</dbReference>
<dbReference type="GO" id="GO:0005886">
    <property type="term" value="C:plasma membrane"/>
    <property type="evidence" value="ECO:0007669"/>
    <property type="project" value="TreeGrafter"/>
</dbReference>
<evidence type="ECO:0000256" key="2">
    <source>
        <dbReference type="ARBA" id="ARBA00022553"/>
    </source>
</evidence>